<evidence type="ECO:0008006" key="4">
    <source>
        <dbReference type="Google" id="ProtNLM"/>
    </source>
</evidence>
<evidence type="ECO:0000313" key="2">
    <source>
        <dbReference type="EMBL" id="CAL1410310.1"/>
    </source>
</evidence>
<organism evidence="2 3">
    <name type="scientific">Linum trigynum</name>
    <dbReference type="NCBI Taxonomy" id="586398"/>
    <lineage>
        <taxon>Eukaryota</taxon>
        <taxon>Viridiplantae</taxon>
        <taxon>Streptophyta</taxon>
        <taxon>Embryophyta</taxon>
        <taxon>Tracheophyta</taxon>
        <taxon>Spermatophyta</taxon>
        <taxon>Magnoliopsida</taxon>
        <taxon>eudicotyledons</taxon>
        <taxon>Gunneridae</taxon>
        <taxon>Pentapetalae</taxon>
        <taxon>rosids</taxon>
        <taxon>fabids</taxon>
        <taxon>Malpighiales</taxon>
        <taxon>Linaceae</taxon>
        <taxon>Linum</taxon>
    </lineage>
</organism>
<feature type="transmembrane region" description="Helical" evidence="1">
    <location>
        <begin position="125"/>
        <end position="144"/>
    </location>
</feature>
<dbReference type="EMBL" id="OZ034822">
    <property type="protein sequence ID" value="CAL1410310.1"/>
    <property type="molecule type" value="Genomic_DNA"/>
</dbReference>
<evidence type="ECO:0000256" key="1">
    <source>
        <dbReference type="SAM" id="Phobius"/>
    </source>
</evidence>
<dbReference type="AlphaFoldDB" id="A0AAV2GHV6"/>
<gene>
    <name evidence="2" type="ORF">LTRI10_LOCUS49742</name>
</gene>
<sequence>MQNHLLYHPLCKKIALNHLCFADDLLIFSTGSGKYLLKIKDLLNEFYRFSVLKCILEKCEVYLGGECVQYKAVALVVSGFKEGSLPVRYLRLPLLSGKLRDSDCEVLLEKLTKKIISWRAKKMTYAGRIQLVASVLMGVIQYWLQLFLFAKEFLRKLQKVCSDFLWHGEESGRAKVVWERISRPKKEGGLGVRDLFTWNRACTDRMLWLLMMRSGALMVAWMLAYRCRGRDFWTMAVTDLVLGLGVEF</sequence>
<proteinExistence type="predicted"/>
<accession>A0AAV2GHV6</accession>
<reference evidence="2 3" key="1">
    <citation type="submission" date="2024-04" db="EMBL/GenBank/DDBJ databases">
        <authorList>
            <person name="Fracassetti M."/>
        </authorList>
    </citation>
    <scope>NUCLEOTIDE SEQUENCE [LARGE SCALE GENOMIC DNA]</scope>
</reference>
<protein>
    <recommendedName>
        <fullName evidence="4">Reverse transcriptase</fullName>
    </recommendedName>
</protein>
<keyword evidence="1" id="KW-1133">Transmembrane helix</keyword>
<name>A0AAV2GHV6_9ROSI</name>
<evidence type="ECO:0000313" key="3">
    <source>
        <dbReference type="Proteomes" id="UP001497516"/>
    </source>
</evidence>
<dbReference type="PANTHER" id="PTHR33116:SF78">
    <property type="entry name" value="OS12G0587133 PROTEIN"/>
    <property type="match status" value="1"/>
</dbReference>
<dbReference type="PANTHER" id="PTHR33116">
    <property type="entry name" value="REVERSE TRANSCRIPTASE ZINC-BINDING DOMAIN-CONTAINING PROTEIN-RELATED-RELATED"/>
    <property type="match status" value="1"/>
</dbReference>
<keyword evidence="1" id="KW-0812">Transmembrane</keyword>
<dbReference type="Proteomes" id="UP001497516">
    <property type="component" value="Chromosome 9"/>
</dbReference>
<keyword evidence="1" id="KW-0472">Membrane</keyword>
<feature type="transmembrane region" description="Helical" evidence="1">
    <location>
        <begin position="206"/>
        <end position="225"/>
    </location>
</feature>
<keyword evidence="3" id="KW-1185">Reference proteome</keyword>